<keyword evidence="3 6" id="KW-0808">Transferase</keyword>
<dbReference type="UniPathway" id="UPA00359">
    <property type="reaction ID" value="UER00477"/>
</dbReference>
<feature type="domain" description="UDP N-acetylglucosamine O-acyltransferase C-terminal" evidence="7">
    <location>
        <begin position="175"/>
        <end position="252"/>
    </location>
</feature>
<dbReference type="CDD" id="cd03351">
    <property type="entry name" value="LbH_UDP-GlcNAc_AT"/>
    <property type="match status" value="1"/>
</dbReference>
<evidence type="ECO:0000256" key="6">
    <source>
        <dbReference type="HAMAP-Rule" id="MF_00387"/>
    </source>
</evidence>
<evidence type="ECO:0000259" key="7">
    <source>
        <dbReference type="Pfam" id="PF13720"/>
    </source>
</evidence>
<dbReference type="GO" id="GO:0005737">
    <property type="term" value="C:cytoplasm"/>
    <property type="evidence" value="ECO:0007669"/>
    <property type="project" value="UniProtKB-SubCell"/>
</dbReference>
<dbReference type="PANTHER" id="PTHR43480:SF1">
    <property type="entry name" value="ACYL-[ACYL-CARRIER-PROTEIN]--UDP-N-ACETYLGLUCOSAMINE O-ACYLTRANSFERASE, MITOCHONDRIAL-RELATED"/>
    <property type="match status" value="1"/>
</dbReference>
<dbReference type="Gene3D" id="1.20.1180.10">
    <property type="entry name" value="Udp N-acetylglucosamine O-acyltransferase, C-terminal domain"/>
    <property type="match status" value="1"/>
</dbReference>
<evidence type="ECO:0000256" key="4">
    <source>
        <dbReference type="ARBA" id="ARBA00023098"/>
    </source>
</evidence>
<protein>
    <recommendedName>
        <fullName evidence="6">Acyl-[acyl-carrier-protein]--UDP-N-acetylglucosamine O-acyltransferase</fullName>
        <shortName evidence="6">UDP-N-acetylglucosamine acyltransferase</shortName>
        <ecNumber evidence="6">2.3.1.129</ecNumber>
    </recommendedName>
</protein>
<dbReference type="EMBL" id="BLJN01000002">
    <property type="protein sequence ID" value="GFE80751.1"/>
    <property type="molecule type" value="Genomic_DNA"/>
</dbReference>
<keyword evidence="4 6" id="KW-0443">Lipid metabolism</keyword>
<dbReference type="InterPro" id="IPR001451">
    <property type="entry name" value="Hexapep"/>
</dbReference>
<evidence type="ECO:0000256" key="2">
    <source>
        <dbReference type="ARBA" id="ARBA00022556"/>
    </source>
</evidence>
<evidence type="ECO:0000256" key="1">
    <source>
        <dbReference type="ARBA" id="ARBA00022516"/>
    </source>
</evidence>
<comment type="similarity">
    <text evidence="6">Belongs to the transferase hexapeptide repeat family. LpxA subfamily.</text>
</comment>
<dbReference type="PANTHER" id="PTHR43480">
    <property type="entry name" value="ACYL-[ACYL-CARRIER-PROTEIN]--UDP-N-ACETYLGLUCOSAMINE O-ACYLTRANSFERASE"/>
    <property type="match status" value="1"/>
</dbReference>
<organism evidence="8 9">
    <name type="scientific">Steroidobacter agaridevorans</name>
    <dbReference type="NCBI Taxonomy" id="2695856"/>
    <lineage>
        <taxon>Bacteria</taxon>
        <taxon>Pseudomonadati</taxon>
        <taxon>Pseudomonadota</taxon>
        <taxon>Gammaproteobacteria</taxon>
        <taxon>Steroidobacterales</taxon>
        <taxon>Steroidobacteraceae</taxon>
        <taxon>Steroidobacter</taxon>
    </lineage>
</organism>
<dbReference type="InterPro" id="IPR037157">
    <property type="entry name" value="Acetyltransf_C_sf"/>
</dbReference>
<reference evidence="9" key="1">
    <citation type="submission" date="2020-01" db="EMBL/GenBank/DDBJ databases">
        <title>'Steroidobacter agaridevorans' sp. nov., agar-degrading bacteria isolated from rhizosphere soils.</title>
        <authorList>
            <person name="Ikenaga M."/>
            <person name="Kataoka M."/>
            <person name="Murouchi A."/>
            <person name="Katsuragi S."/>
            <person name="Sakai M."/>
        </authorList>
    </citation>
    <scope>NUCLEOTIDE SEQUENCE [LARGE SCALE GENOMIC DNA]</scope>
    <source>
        <strain evidence="9">YU21-B</strain>
    </source>
</reference>
<dbReference type="SUPFAM" id="SSF51161">
    <property type="entry name" value="Trimeric LpxA-like enzymes"/>
    <property type="match status" value="1"/>
</dbReference>
<keyword evidence="5 6" id="KW-0012">Acyltransferase</keyword>
<dbReference type="EC" id="2.3.1.129" evidence="6"/>
<comment type="pathway">
    <text evidence="6">Glycolipid biosynthesis; lipid IV(A) biosynthesis; lipid IV(A) from (3R)-3-hydroxytetradecanoyl-[acyl-carrier-protein] and UDP-N-acetyl-alpha-D-glucosamine: step 1/6.</text>
</comment>
<keyword evidence="9" id="KW-1185">Reference proteome</keyword>
<keyword evidence="6" id="KW-0963">Cytoplasm</keyword>
<comment type="subcellular location">
    <subcellularLocation>
        <location evidence="6">Cytoplasm</location>
    </subcellularLocation>
</comment>
<gene>
    <name evidence="6 8" type="primary">lpxA</name>
    <name evidence="8" type="ORF">GCM10011487_27510</name>
</gene>
<dbReference type="Pfam" id="PF13720">
    <property type="entry name" value="Acetyltransf_11"/>
    <property type="match status" value="1"/>
</dbReference>
<dbReference type="Gene3D" id="2.160.10.10">
    <property type="entry name" value="Hexapeptide repeat proteins"/>
    <property type="match status" value="1"/>
</dbReference>
<dbReference type="GO" id="GO:0008780">
    <property type="term" value="F:acyl-[acyl-carrier-protein]-UDP-N-acetylglucosamine O-acyltransferase activity"/>
    <property type="evidence" value="ECO:0007669"/>
    <property type="project" value="UniProtKB-UniRule"/>
</dbReference>
<dbReference type="Proteomes" id="UP000445000">
    <property type="component" value="Unassembled WGS sequence"/>
</dbReference>
<dbReference type="PIRSF" id="PIRSF000456">
    <property type="entry name" value="UDP-GlcNAc_acltr"/>
    <property type="match status" value="1"/>
</dbReference>
<dbReference type="HAMAP" id="MF_00387">
    <property type="entry name" value="LpxA"/>
    <property type="match status" value="1"/>
</dbReference>
<dbReference type="GO" id="GO:0009245">
    <property type="term" value="P:lipid A biosynthetic process"/>
    <property type="evidence" value="ECO:0007669"/>
    <property type="project" value="UniProtKB-UniRule"/>
</dbReference>
<dbReference type="Pfam" id="PF00132">
    <property type="entry name" value="Hexapep"/>
    <property type="match status" value="2"/>
</dbReference>
<dbReference type="InterPro" id="IPR029098">
    <property type="entry name" value="Acetyltransf_C"/>
</dbReference>
<name>A0A829YD31_9GAMM</name>
<comment type="catalytic activity">
    <reaction evidence="6">
        <text>a (3R)-hydroxyacyl-[ACP] + UDP-N-acetyl-alpha-D-glucosamine = a UDP-3-O-[(3R)-3-hydroxyacyl]-N-acetyl-alpha-D-glucosamine + holo-[ACP]</text>
        <dbReference type="Rhea" id="RHEA:67812"/>
        <dbReference type="Rhea" id="RHEA-COMP:9685"/>
        <dbReference type="Rhea" id="RHEA-COMP:9945"/>
        <dbReference type="ChEBI" id="CHEBI:57705"/>
        <dbReference type="ChEBI" id="CHEBI:64479"/>
        <dbReference type="ChEBI" id="CHEBI:78827"/>
        <dbReference type="ChEBI" id="CHEBI:173225"/>
        <dbReference type="EC" id="2.3.1.129"/>
    </reaction>
</comment>
<evidence type="ECO:0000313" key="9">
    <source>
        <dbReference type="Proteomes" id="UP000445000"/>
    </source>
</evidence>
<comment type="caution">
    <text evidence="8">The sequence shown here is derived from an EMBL/GenBank/DDBJ whole genome shotgun (WGS) entry which is preliminary data.</text>
</comment>
<dbReference type="AlphaFoldDB" id="A0A829YD31"/>
<dbReference type="NCBIfam" id="NF003657">
    <property type="entry name" value="PRK05289.1"/>
    <property type="match status" value="1"/>
</dbReference>
<dbReference type="RefSeq" id="WP_161812393.1">
    <property type="nucleotide sequence ID" value="NZ_BLJN01000002.1"/>
</dbReference>
<keyword evidence="6" id="KW-0677">Repeat</keyword>
<comment type="subunit">
    <text evidence="6">Homotrimer.</text>
</comment>
<dbReference type="NCBIfam" id="TIGR01852">
    <property type="entry name" value="lipid_A_lpxA"/>
    <property type="match status" value="1"/>
</dbReference>
<dbReference type="GO" id="GO:0016020">
    <property type="term" value="C:membrane"/>
    <property type="evidence" value="ECO:0007669"/>
    <property type="project" value="GOC"/>
</dbReference>
<sequence length="262" mass="28529">MAIHSTALIDPSAQLAPDVQVGAYTVIGANVVIGAGTWIGPHVVIDGPTTIGSDNKIFQFASIGAAPQDLKYNNEPTRLEIGDRNTFRENTTINRGTTKDQLVTRIGSDNLFMTGAHVGHDCVIGSHCVLANYGTLGGHVIIGDWVHMGGFAGIHQFCQVGAHAFIANNTAVTRDVPPFVMAVGRPAEPHSVNSEGLKRRGYSAEQIRNIRDAYRILYRSQLKLIEATEQIEQRAKTQPELQPLIDFLNDSTPRRERVGIVR</sequence>
<dbReference type="InterPro" id="IPR010137">
    <property type="entry name" value="Lipid_A_LpxA"/>
</dbReference>
<evidence type="ECO:0000256" key="3">
    <source>
        <dbReference type="ARBA" id="ARBA00022679"/>
    </source>
</evidence>
<evidence type="ECO:0000313" key="8">
    <source>
        <dbReference type="EMBL" id="GFE80751.1"/>
    </source>
</evidence>
<keyword evidence="2 6" id="KW-0441">Lipid A biosynthesis</keyword>
<evidence type="ECO:0000256" key="5">
    <source>
        <dbReference type="ARBA" id="ARBA00023315"/>
    </source>
</evidence>
<keyword evidence="1 6" id="KW-0444">Lipid biosynthesis</keyword>
<accession>A0A829YD31</accession>
<dbReference type="InterPro" id="IPR011004">
    <property type="entry name" value="Trimer_LpxA-like_sf"/>
</dbReference>
<proteinExistence type="inferred from homology"/>
<comment type="function">
    <text evidence="6">Involved in the biosynthesis of lipid A, a phosphorylated glycolipid that anchors the lipopolysaccharide to the outer membrane of the cell.</text>
</comment>